<dbReference type="InterPro" id="IPR000525">
    <property type="entry name" value="Initiator_Rep_WH1"/>
</dbReference>
<dbReference type="GO" id="GO:0003887">
    <property type="term" value="F:DNA-directed DNA polymerase activity"/>
    <property type="evidence" value="ECO:0007669"/>
    <property type="project" value="InterPro"/>
</dbReference>
<keyword evidence="4" id="KW-1185">Reference proteome</keyword>
<dbReference type="KEGG" id="bpb:bpr_IV119"/>
<proteinExistence type="inferred from homology"/>
<dbReference type="AlphaFoldDB" id="E0S502"/>
<dbReference type="Gene3D" id="1.10.10.10">
    <property type="entry name" value="Winged helix-like DNA-binding domain superfamily/Winged helix DNA-binding domain"/>
    <property type="match status" value="2"/>
</dbReference>
<dbReference type="eggNOG" id="COG5527">
    <property type="taxonomic scope" value="Bacteria"/>
</dbReference>
<dbReference type="Proteomes" id="UP000001299">
    <property type="component" value="Plasmid pCY186"/>
</dbReference>
<dbReference type="EMBL" id="CP001813">
    <property type="protein sequence ID" value="ADL36484.1"/>
    <property type="molecule type" value="Genomic_DNA"/>
</dbReference>
<dbReference type="InterPro" id="IPR036390">
    <property type="entry name" value="WH_DNA-bd_sf"/>
</dbReference>
<dbReference type="GO" id="GO:0006270">
    <property type="term" value="P:DNA replication initiation"/>
    <property type="evidence" value="ECO:0007669"/>
    <property type="project" value="InterPro"/>
</dbReference>
<evidence type="ECO:0000259" key="2">
    <source>
        <dbReference type="Pfam" id="PF01051"/>
    </source>
</evidence>
<name>E0S502_BUTPB</name>
<feature type="domain" description="Initiator Rep protein WH1" evidence="2">
    <location>
        <begin position="16"/>
        <end position="163"/>
    </location>
</feature>
<evidence type="ECO:0000256" key="1">
    <source>
        <dbReference type="ARBA" id="ARBA00038283"/>
    </source>
</evidence>
<comment type="similarity">
    <text evidence="1">Belongs to the initiator RepB protein family.</text>
</comment>
<gene>
    <name evidence="3" type="primary">repB4</name>
    <name evidence="3" type="ordered locus">bpr_IV119</name>
</gene>
<dbReference type="Pfam" id="PF21205">
    <property type="entry name" value="Rep3_C"/>
    <property type="match status" value="1"/>
</dbReference>
<dbReference type="Pfam" id="PF01051">
    <property type="entry name" value="Rep3_N"/>
    <property type="match status" value="1"/>
</dbReference>
<evidence type="ECO:0000313" key="4">
    <source>
        <dbReference type="Proteomes" id="UP000001299"/>
    </source>
</evidence>
<geneLocation type="plasmid" evidence="3 4">
    <name>pCY186</name>
</geneLocation>
<dbReference type="InterPro" id="IPR036388">
    <property type="entry name" value="WH-like_DNA-bd_sf"/>
</dbReference>
<evidence type="ECO:0000313" key="3">
    <source>
        <dbReference type="EMBL" id="ADL36484.1"/>
    </source>
</evidence>
<sequence length="392" mass="45882">MKAEDRNELIVRSKDYKKSNELINAMGIGTALSQKLFAVGMLNMHIDETNNVVATIRGSQLRKLFNSTSGSLYQHIEELCDQQMKGSTIFQWQLLFKDKEKGKIEAHQVVTDAYFKDGTLTLRYNNFLTDKITNLKKGYTTLSLSETLSLKSIYSLRMYEIFKSAYDYQKAIKKTIVCCVIEYSLVELKLELGIITTGGNKEIKAELEKEYPDYERIGTLVDAMGKKVDNRYKEYKVFNRCVLSKVKEELNGKTCIEMDYESIKSGKRVVGVRFFINRRDLSDETVTAEEFNEDDILDDLYEIMHENFKLSELKEILRTADYNSDKVKKSYEYMRNYNIEIENSMAFMKECIKKEYYLHPQKSFERKNGTLLQNFMQREQDFSELEEKLLDN</sequence>
<dbReference type="SUPFAM" id="SSF46785">
    <property type="entry name" value="Winged helix' DNA-binding domain"/>
    <property type="match status" value="2"/>
</dbReference>
<dbReference type="HOGENOM" id="CLU_055082_0_0_9"/>
<protein>
    <submittedName>
        <fullName evidence="3">Replication initiation protein repB4</fullName>
    </submittedName>
</protein>
<organism evidence="3 4">
    <name type="scientific">Butyrivibrio proteoclasticus (strain ATCC 51982 / DSM 14932 / B316)</name>
    <name type="common">Clostridium proteoclasticum</name>
    <dbReference type="NCBI Taxonomy" id="515622"/>
    <lineage>
        <taxon>Bacteria</taxon>
        <taxon>Bacillati</taxon>
        <taxon>Bacillota</taxon>
        <taxon>Clostridia</taxon>
        <taxon>Lachnospirales</taxon>
        <taxon>Lachnospiraceae</taxon>
        <taxon>Butyrivibrio</taxon>
    </lineage>
</organism>
<keyword evidence="3" id="KW-0614">Plasmid</keyword>
<reference evidence="3 4" key="1">
    <citation type="journal article" date="2010" name="PLoS ONE">
        <title>The glycobiome of the rumen bacterium Butyrivibrio proteoclasticus B316(T) highlights adaptation to a polysaccharide-rich environment.</title>
        <authorList>
            <person name="Kelly W.J."/>
            <person name="Leahy S.C."/>
            <person name="Altermann E."/>
            <person name="Yeoman C.J."/>
            <person name="Dunne J.C."/>
            <person name="Kong Z."/>
            <person name="Pacheco D.M."/>
            <person name="Li D."/>
            <person name="Noel S.J."/>
            <person name="Moon C.D."/>
            <person name="Cookson A.L."/>
            <person name="Attwood G.T."/>
        </authorList>
    </citation>
    <scope>NUCLEOTIDE SEQUENCE [LARGE SCALE GENOMIC DNA]</scope>
    <source>
        <strain evidence="4">ATCC 51982 / DSM 14932 / B316</strain>
        <plasmid evidence="4">Plasmid pCY186</plasmid>
    </source>
</reference>
<accession>E0S502</accession>